<dbReference type="AlphaFoldDB" id="A0A1I4LGY1"/>
<evidence type="ECO:0000313" key="2">
    <source>
        <dbReference type="EMBL" id="SFL90284.1"/>
    </source>
</evidence>
<dbReference type="EMBL" id="FOSV01000029">
    <property type="protein sequence ID" value="SFL90284.1"/>
    <property type="molecule type" value="Genomic_DNA"/>
</dbReference>
<dbReference type="Proteomes" id="UP000198804">
    <property type="component" value="Unassembled WGS sequence"/>
</dbReference>
<feature type="region of interest" description="Disordered" evidence="1">
    <location>
        <begin position="1"/>
        <end position="45"/>
    </location>
</feature>
<keyword evidence="3" id="KW-1185">Reference proteome</keyword>
<gene>
    <name evidence="2" type="ORF">SAMN04488125_12949</name>
</gene>
<sequence length="76" mass="8247">MQSAGVRQTSSDDIQDEDEAFDLVESDGDELSPDEDGKTLLLPEPAVPEHHVATLLFGRLKATNGQRPVEGGTQWV</sequence>
<evidence type="ECO:0000313" key="3">
    <source>
        <dbReference type="Proteomes" id="UP000198804"/>
    </source>
</evidence>
<dbReference type="RefSeq" id="WP_091951372.1">
    <property type="nucleotide sequence ID" value="NZ_FOSV01000029.1"/>
</dbReference>
<accession>A0A1I4LGY1</accession>
<name>A0A1I4LGY1_9HYPH</name>
<proteinExistence type="predicted"/>
<evidence type="ECO:0000256" key="1">
    <source>
        <dbReference type="SAM" id="MobiDB-lite"/>
    </source>
</evidence>
<organism evidence="2 3">
    <name type="scientific">Methylorubrum salsuginis</name>
    <dbReference type="NCBI Taxonomy" id="414703"/>
    <lineage>
        <taxon>Bacteria</taxon>
        <taxon>Pseudomonadati</taxon>
        <taxon>Pseudomonadota</taxon>
        <taxon>Alphaproteobacteria</taxon>
        <taxon>Hyphomicrobiales</taxon>
        <taxon>Methylobacteriaceae</taxon>
        <taxon>Methylorubrum</taxon>
    </lineage>
</organism>
<protein>
    <submittedName>
        <fullName evidence="2">Uncharacterized protein</fullName>
    </submittedName>
</protein>
<reference evidence="3" key="1">
    <citation type="submission" date="2016-10" db="EMBL/GenBank/DDBJ databases">
        <authorList>
            <person name="Varghese N."/>
            <person name="Submissions S."/>
        </authorList>
    </citation>
    <scope>NUCLEOTIDE SEQUENCE [LARGE SCALE GENOMIC DNA]</scope>
    <source>
        <strain evidence="3">CGMCC 1.6474</strain>
    </source>
</reference>
<feature type="compositionally biased region" description="Acidic residues" evidence="1">
    <location>
        <begin position="13"/>
        <end position="34"/>
    </location>
</feature>
<feature type="compositionally biased region" description="Polar residues" evidence="1">
    <location>
        <begin position="1"/>
        <end position="12"/>
    </location>
</feature>